<accession>A0AAV1ZAW7</accession>
<gene>
    <name evidence="1" type="ORF">LARSCL_LOCUS3616</name>
</gene>
<organism evidence="1 2">
    <name type="scientific">Larinioides sclopetarius</name>
    <dbReference type="NCBI Taxonomy" id="280406"/>
    <lineage>
        <taxon>Eukaryota</taxon>
        <taxon>Metazoa</taxon>
        <taxon>Ecdysozoa</taxon>
        <taxon>Arthropoda</taxon>
        <taxon>Chelicerata</taxon>
        <taxon>Arachnida</taxon>
        <taxon>Araneae</taxon>
        <taxon>Araneomorphae</taxon>
        <taxon>Entelegynae</taxon>
        <taxon>Araneoidea</taxon>
        <taxon>Araneidae</taxon>
        <taxon>Larinioides</taxon>
    </lineage>
</organism>
<sequence>MQLRCWRVGDVTATRMRHDEVCAEAPPSEMNWFFILPLSGFAQMGEGSDQKVTSLTVIRARGQFSVNPASRAERCAVTSRGREILRSNRAGTPGTWI</sequence>
<proteinExistence type="predicted"/>
<dbReference type="AlphaFoldDB" id="A0AAV1ZAW7"/>
<name>A0AAV1ZAW7_9ARAC</name>
<dbReference type="EMBL" id="CAXIEN010000028">
    <property type="protein sequence ID" value="CAL1267348.1"/>
    <property type="molecule type" value="Genomic_DNA"/>
</dbReference>
<evidence type="ECO:0000313" key="2">
    <source>
        <dbReference type="Proteomes" id="UP001497382"/>
    </source>
</evidence>
<protein>
    <submittedName>
        <fullName evidence="1">Uncharacterized protein</fullName>
    </submittedName>
</protein>
<reference evidence="1 2" key="1">
    <citation type="submission" date="2024-04" db="EMBL/GenBank/DDBJ databases">
        <authorList>
            <person name="Rising A."/>
            <person name="Reimegard J."/>
            <person name="Sonavane S."/>
            <person name="Akerstrom W."/>
            <person name="Nylinder S."/>
            <person name="Hedman E."/>
            <person name="Kallberg Y."/>
        </authorList>
    </citation>
    <scope>NUCLEOTIDE SEQUENCE [LARGE SCALE GENOMIC DNA]</scope>
</reference>
<comment type="caution">
    <text evidence="1">The sequence shown here is derived from an EMBL/GenBank/DDBJ whole genome shotgun (WGS) entry which is preliminary data.</text>
</comment>
<keyword evidence="2" id="KW-1185">Reference proteome</keyword>
<evidence type="ECO:0000313" key="1">
    <source>
        <dbReference type="EMBL" id="CAL1267348.1"/>
    </source>
</evidence>
<dbReference type="Proteomes" id="UP001497382">
    <property type="component" value="Unassembled WGS sequence"/>
</dbReference>